<organism evidence="1 2">
    <name type="scientific">Pristionchus mayeri</name>
    <dbReference type="NCBI Taxonomy" id="1317129"/>
    <lineage>
        <taxon>Eukaryota</taxon>
        <taxon>Metazoa</taxon>
        <taxon>Ecdysozoa</taxon>
        <taxon>Nematoda</taxon>
        <taxon>Chromadorea</taxon>
        <taxon>Rhabditida</taxon>
        <taxon>Rhabditina</taxon>
        <taxon>Diplogasteromorpha</taxon>
        <taxon>Diplogasteroidea</taxon>
        <taxon>Neodiplogasteridae</taxon>
        <taxon>Pristionchus</taxon>
    </lineage>
</organism>
<sequence length="222" mass="25293">SLSLSLDPCVGMPLPRSQSAPRLEKRRSHKELMLDSTIDLHRIALNKIIEEHSKEDKDWKERLVVIMCLLESETLITEGMHLSPQVDLSLYDRVTAVVDKYNGTELDAENGVTEIINVIREYFKGARCKSPLPKRDRAVDGGPHFGVPAIGRIMMHVWNQRSLPDQQFLFGRLMLGEGLNQGEVMCPYCPPFTPADLITHYAQCHQEQWFLDAEFARANGYM</sequence>
<reference evidence="2" key="1">
    <citation type="submission" date="2022-10" db="EMBL/GenBank/DDBJ databases">
        <title>Genome assembly of Pristionchus species.</title>
        <authorList>
            <person name="Yoshida K."/>
            <person name="Sommer R.J."/>
        </authorList>
    </citation>
    <scope>NUCLEOTIDE SEQUENCE [LARGE SCALE GENOMIC DNA]</scope>
    <source>
        <strain evidence="2">RS5460</strain>
    </source>
</reference>
<keyword evidence="2" id="KW-1185">Reference proteome</keyword>
<dbReference type="EMBL" id="BTRK01000006">
    <property type="protein sequence ID" value="GMR60392.1"/>
    <property type="molecule type" value="Genomic_DNA"/>
</dbReference>
<comment type="caution">
    <text evidence="1">The sequence shown here is derived from an EMBL/GenBank/DDBJ whole genome shotgun (WGS) entry which is preliminary data.</text>
</comment>
<proteinExistence type="predicted"/>
<accession>A0AAN5DD60</accession>
<evidence type="ECO:0000313" key="1">
    <source>
        <dbReference type="EMBL" id="GMR60392.1"/>
    </source>
</evidence>
<evidence type="ECO:0000313" key="2">
    <source>
        <dbReference type="Proteomes" id="UP001328107"/>
    </source>
</evidence>
<name>A0AAN5DD60_9BILA</name>
<dbReference type="Proteomes" id="UP001328107">
    <property type="component" value="Unassembled WGS sequence"/>
</dbReference>
<feature type="non-terminal residue" evidence="1">
    <location>
        <position position="1"/>
    </location>
</feature>
<gene>
    <name evidence="1" type="ORF">PMAYCL1PPCAC_30587</name>
</gene>
<dbReference type="AlphaFoldDB" id="A0AAN5DD60"/>
<protein>
    <submittedName>
        <fullName evidence="1">Uncharacterized protein</fullName>
    </submittedName>
</protein>
<feature type="non-terminal residue" evidence="1">
    <location>
        <position position="222"/>
    </location>
</feature>